<accession>A0A1J0WKE3</accession>
<protein>
    <submittedName>
        <fullName evidence="2">Uncharacterized protein</fullName>
    </submittedName>
</protein>
<dbReference type="Proteomes" id="UP000181897">
    <property type="component" value="Chromosome"/>
</dbReference>
<gene>
    <name evidence="2" type="ORF">BOO69_15295</name>
</gene>
<dbReference type="OrthoDB" id="7857490at2"/>
<feature type="chain" id="PRO_5012317333" evidence="1">
    <location>
        <begin position="20"/>
        <end position="221"/>
    </location>
</feature>
<evidence type="ECO:0000313" key="2">
    <source>
        <dbReference type="EMBL" id="APE44622.1"/>
    </source>
</evidence>
<keyword evidence="3" id="KW-1185">Reference proteome</keyword>
<dbReference type="EMBL" id="CP018076">
    <property type="protein sequence ID" value="APE44622.1"/>
    <property type="molecule type" value="Genomic_DNA"/>
</dbReference>
<keyword evidence="1" id="KW-0732">Signal</keyword>
<dbReference type="AlphaFoldDB" id="A0A1J0WKE3"/>
<proteinExistence type="predicted"/>
<name>A0A1J0WKE3_9RHOB</name>
<organism evidence="2 3">
    <name type="scientific">Sulfitobacter alexandrii</name>
    <dbReference type="NCBI Taxonomy" id="1917485"/>
    <lineage>
        <taxon>Bacteria</taxon>
        <taxon>Pseudomonadati</taxon>
        <taxon>Pseudomonadota</taxon>
        <taxon>Alphaproteobacteria</taxon>
        <taxon>Rhodobacterales</taxon>
        <taxon>Roseobacteraceae</taxon>
        <taxon>Sulfitobacter</taxon>
    </lineage>
</organism>
<dbReference type="RefSeq" id="WP_071972970.1">
    <property type="nucleotide sequence ID" value="NZ_CP018076.1"/>
</dbReference>
<feature type="signal peptide" evidence="1">
    <location>
        <begin position="1"/>
        <end position="19"/>
    </location>
</feature>
<sequence length="221" mass="24350">MPVLVLVLFMMLWSVPARAGAWMREEGTTFVSSTFTLNYLLDQSSGTYVEYGWRDDLTVGMDLSLANSHLGLQSGAVTFFFRRRLGRAESVNKWAYEVGGGTAWIQDVVLPHVKLGLSWGRGFEAAGSSGWMGVDGSVFFDLASGRRAAKLDSTVGYNFSDVTAGMVEIYLAHIDSRSYATFAPSILIRPRNSSYRIQIGAESPMTSLSDTSIKLGLWRNF</sequence>
<evidence type="ECO:0000313" key="3">
    <source>
        <dbReference type="Proteomes" id="UP000181897"/>
    </source>
</evidence>
<evidence type="ECO:0000256" key="1">
    <source>
        <dbReference type="SAM" id="SignalP"/>
    </source>
</evidence>
<dbReference type="KEGG" id="suam:BOO69_15295"/>
<reference evidence="2 3" key="1">
    <citation type="submission" date="2016-11" db="EMBL/GenBank/DDBJ databases">
        <title>Complete genome sequence of Sulfitobacter sp. AM1-D1, a toxic bacteria associated with marine dinoflagellate Alexandrium minutum in East China Sea.</title>
        <authorList>
            <person name="Yang Q."/>
            <person name="Zhang X."/>
            <person name="Tian X."/>
        </authorList>
    </citation>
    <scope>NUCLEOTIDE SEQUENCE [LARGE SCALE GENOMIC DNA]</scope>
    <source>
        <strain evidence="2 3">AM1-D1</strain>
    </source>
</reference>
<dbReference type="STRING" id="1917485.BOO69_15295"/>